<keyword evidence="3" id="KW-1185">Reference proteome</keyword>
<accession>A0A2A2TL53</accession>
<dbReference type="AlphaFoldDB" id="A0A2A2TL53"/>
<evidence type="ECO:0000313" key="3">
    <source>
        <dbReference type="Proteomes" id="UP000218238"/>
    </source>
</evidence>
<dbReference type="CDD" id="cd02440">
    <property type="entry name" value="AdoMet_MTases"/>
    <property type="match status" value="1"/>
</dbReference>
<organism evidence="2 3">
    <name type="scientific">Brunnivagina elsteri CCALA 953</name>
    <dbReference type="NCBI Taxonomy" id="987040"/>
    <lineage>
        <taxon>Bacteria</taxon>
        <taxon>Bacillati</taxon>
        <taxon>Cyanobacteriota</taxon>
        <taxon>Cyanophyceae</taxon>
        <taxon>Nostocales</taxon>
        <taxon>Calotrichaceae</taxon>
        <taxon>Brunnivagina</taxon>
    </lineage>
</organism>
<dbReference type="EMBL" id="NTFS01000061">
    <property type="protein sequence ID" value="PAX58331.1"/>
    <property type="molecule type" value="Genomic_DNA"/>
</dbReference>
<dbReference type="InterPro" id="IPR029063">
    <property type="entry name" value="SAM-dependent_MTases_sf"/>
</dbReference>
<dbReference type="Pfam" id="PF13649">
    <property type="entry name" value="Methyltransf_25"/>
    <property type="match status" value="1"/>
</dbReference>
<feature type="domain" description="Methyltransferase" evidence="1">
    <location>
        <begin position="4"/>
        <end position="48"/>
    </location>
</feature>
<dbReference type="OrthoDB" id="517750at2"/>
<gene>
    <name evidence="2" type="ORF">CK510_08030</name>
</gene>
<reference evidence="2 3" key="1">
    <citation type="submission" date="2017-08" db="EMBL/GenBank/DDBJ databases">
        <title>Draft genome sequence of filamentous cyanobacterium Calothrix elsteri CCALA 953.</title>
        <authorList>
            <person name="Gagunashvili A.N."/>
            <person name="Elster J."/>
            <person name="Andresson O.S."/>
        </authorList>
    </citation>
    <scope>NUCLEOTIDE SEQUENCE [LARGE SCALE GENOMIC DNA]</scope>
    <source>
        <strain evidence="2 3">CCALA 953</strain>
    </source>
</reference>
<dbReference type="SUPFAM" id="SSF53335">
    <property type="entry name" value="S-adenosyl-L-methionine-dependent methyltransferases"/>
    <property type="match status" value="1"/>
</dbReference>
<dbReference type="InterPro" id="IPR041698">
    <property type="entry name" value="Methyltransf_25"/>
</dbReference>
<evidence type="ECO:0000313" key="2">
    <source>
        <dbReference type="EMBL" id="PAX58331.1"/>
    </source>
</evidence>
<protein>
    <recommendedName>
        <fullName evidence="1">Methyltransferase domain-containing protein</fullName>
    </recommendedName>
</protein>
<sequence length="60" mass="6870">MLSHAGAIAVVGVDICPETIKYAKKHYKESNVEFVCTDAEQFEWSQQFQLNNKTFISRAF</sequence>
<name>A0A2A2TL53_9CYAN</name>
<comment type="caution">
    <text evidence="2">The sequence shown here is derived from an EMBL/GenBank/DDBJ whole genome shotgun (WGS) entry which is preliminary data.</text>
</comment>
<evidence type="ECO:0000259" key="1">
    <source>
        <dbReference type="Pfam" id="PF13649"/>
    </source>
</evidence>
<dbReference type="Proteomes" id="UP000218238">
    <property type="component" value="Unassembled WGS sequence"/>
</dbReference>
<dbReference type="RefSeq" id="WP_095721214.1">
    <property type="nucleotide sequence ID" value="NZ_NTFS01000061.1"/>
</dbReference>
<dbReference type="Gene3D" id="3.40.50.150">
    <property type="entry name" value="Vaccinia Virus protein VP39"/>
    <property type="match status" value="1"/>
</dbReference>
<proteinExistence type="predicted"/>